<protein>
    <submittedName>
        <fullName evidence="1">Uncharacterized protein</fullName>
    </submittedName>
</protein>
<dbReference type="OrthoDB" id="4637685at2759"/>
<evidence type="ECO:0000313" key="2">
    <source>
        <dbReference type="Proteomes" id="UP000605986"/>
    </source>
</evidence>
<proteinExistence type="predicted"/>
<accession>A0A8H4KB95</accession>
<comment type="caution">
    <text evidence="1">The sequence shown here is derived from an EMBL/GenBank/DDBJ whole genome shotgun (WGS) entry which is preliminary data.</text>
</comment>
<dbReference type="Proteomes" id="UP000605986">
    <property type="component" value="Unassembled WGS sequence"/>
</dbReference>
<dbReference type="EMBL" id="JAADJG010000415">
    <property type="protein sequence ID" value="KAF4447095.1"/>
    <property type="molecule type" value="Genomic_DNA"/>
</dbReference>
<keyword evidence="2" id="KW-1185">Reference proteome</keyword>
<sequence>MNGLADIDYDDAFEDLDADLRRRPRFNTEPNRDPNGRQNNIIVHNDIGFRLARERFGVDQDVLFDLLPRTRDAPRRGILSLREFFVPPYVRHAPVQLIHWALGFVFRHLSEYSRTGTMDMFGAAVQDIQEDPIRHRAIDLWTARMHALCVVLNNGRGLGCSEGLLSEIIDFFEFIIRDVQNLLGWNETAKLFESFAGIVRTDQRDLVHQIRRIWNRFDPEVQEQVREDMRRALPVEDIDGMAHRMYRTLGY</sequence>
<organism evidence="1 2">
    <name type="scientific">Fusarium austroafricanum</name>
    <dbReference type="NCBI Taxonomy" id="2364996"/>
    <lineage>
        <taxon>Eukaryota</taxon>
        <taxon>Fungi</taxon>
        <taxon>Dikarya</taxon>
        <taxon>Ascomycota</taxon>
        <taxon>Pezizomycotina</taxon>
        <taxon>Sordariomycetes</taxon>
        <taxon>Hypocreomycetidae</taxon>
        <taxon>Hypocreales</taxon>
        <taxon>Nectriaceae</taxon>
        <taxon>Fusarium</taxon>
        <taxon>Fusarium concolor species complex</taxon>
    </lineage>
</organism>
<reference evidence="1" key="1">
    <citation type="submission" date="2020-01" db="EMBL/GenBank/DDBJ databases">
        <title>Identification and distribution of gene clusters putatively required for synthesis of sphingolipid metabolism inhibitors in phylogenetically diverse species of the filamentous fungus Fusarium.</title>
        <authorList>
            <person name="Kim H.-S."/>
            <person name="Busman M."/>
            <person name="Brown D.W."/>
            <person name="Divon H."/>
            <person name="Uhlig S."/>
            <person name="Proctor R.H."/>
        </authorList>
    </citation>
    <scope>NUCLEOTIDE SEQUENCE</scope>
    <source>
        <strain evidence="1">NRRL 53441</strain>
    </source>
</reference>
<evidence type="ECO:0000313" key="1">
    <source>
        <dbReference type="EMBL" id="KAF4447095.1"/>
    </source>
</evidence>
<name>A0A8H4KB95_9HYPO</name>
<dbReference type="AlphaFoldDB" id="A0A8H4KB95"/>
<gene>
    <name evidence="1" type="ORF">F53441_9326</name>
</gene>